<evidence type="ECO:0000313" key="5">
    <source>
        <dbReference type="EMBL" id="KAF7495805.1"/>
    </source>
</evidence>
<dbReference type="PANTHER" id="PTHR11668">
    <property type="entry name" value="SERINE/THREONINE PROTEIN PHOSPHATASE"/>
    <property type="match status" value="1"/>
</dbReference>
<keyword evidence="7" id="KW-1185">Reference proteome</keyword>
<dbReference type="GO" id="GO:0004722">
    <property type="term" value="F:protein serine/threonine phosphatase activity"/>
    <property type="evidence" value="ECO:0007669"/>
    <property type="project" value="UniProtKB-EC"/>
</dbReference>
<dbReference type="InterPro" id="IPR018247">
    <property type="entry name" value="EF_Hand_1_Ca_BS"/>
</dbReference>
<dbReference type="EnsemblMetazoa" id="SSS_767s_mrna">
    <property type="protein sequence ID" value="KAF7495805.1"/>
    <property type="gene ID" value="SSS_767"/>
</dbReference>
<dbReference type="PRINTS" id="PR00114">
    <property type="entry name" value="STPHPHTASE"/>
</dbReference>
<dbReference type="AlphaFoldDB" id="A0A834REM0"/>
<dbReference type="Proteomes" id="UP000070412">
    <property type="component" value="Unassembled WGS sequence"/>
</dbReference>
<evidence type="ECO:0000259" key="4">
    <source>
        <dbReference type="PROSITE" id="PS50222"/>
    </source>
</evidence>
<dbReference type="InterPro" id="IPR004843">
    <property type="entry name" value="Calcineurin-like_PHP"/>
</dbReference>
<feature type="domain" description="EF-hand" evidence="4">
    <location>
        <begin position="323"/>
        <end position="358"/>
    </location>
</feature>
<dbReference type="InterPro" id="IPR011992">
    <property type="entry name" value="EF-hand-dom_pair"/>
</dbReference>
<accession>A0A834REM0</accession>
<dbReference type="InterPro" id="IPR006186">
    <property type="entry name" value="Ser/Thr-sp_prot-phosphatase"/>
</dbReference>
<evidence type="ECO:0000313" key="7">
    <source>
        <dbReference type="Proteomes" id="UP000070412"/>
    </source>
</evidence>
<dbReference type="Gene3D" id="3.60.21.10">
    <property type="match status" value="1"/>
</dbReference>
<dbReference type="GO" id="GO:0005634">
    <property type="term" value="C:nucleus"/>
    <property type="evidence" value="ECO:0007669"/>
    <property type="project" value="TreeGrafter"/>
</dbReference>
<dbReference type="OrthoDB" id="256429at2759"/>
<gene>
    <name evidence="5" type="primary">SSS_767g</name>
    <name evidence="5" type="ORF">SSS_767</name>
</gene>
<comment type="catalytic activity">
    <reaction evidence="3">
        <text>O-phospho-L-threonyl-[protein] + H2O = L-threonyl-[protein] + phosphate</text>
        <dbReference type="Rhea" id="RHEA:47004"/>
        <dbReference type="Rhea" id="RHEA-COMP:11060"/>
        <dbReference type="Rhea" id="RHEA-COMP:11605"/>
        <dbReference type="ChEBI" id="CHEBI:15377"/>
        <dbReference type="ChEBI" id="CHEBI:30013"/>
        <dbReference type="ChEBI" id="CHEBI:43474"/>
        <dbReference type="ChEBI" id="CHEBI:61977"/>
        <dbReference type="EC" id="3.1.3.16"/>
    </reaction>
</comment>
<dbReference type="EC" id="3.1.3.16" evidence="3"/>
<reference evidence="7" key="1">
    <citation type="journal article" date="2020" name="PLoS Negl. Trop. Dis.">
        <title>High-quality nuclear genome for Sarcoptes scabiei-A critical resource for a neglected parasite.</title>
        <authorList>
            <person name="Korhonen P.K."/>
            <person name="Gasser R.B."/>
            <person name="Ma G."/>
            <person name="Wang T."/>
            <person name="Stroehlein A.J."/>
            <person name="Young N.D."/>
            <person name="Ang C.S."/>
            <person name="Fernando D.D."/>
            <person name="Lu H.C."/>
            <person name="Taylor S."/>
            <person name="Reynolds S.L."/>
            <person name="Mofiz E."/>
            <person name="Najaraj S.H."/>
            <person name="Gowda H."/>
            <person name="Madugundu A."/>
            <person name="Renuse S."/>
            <person name="Holt D."/>
            <person name="Pandey A."/>
            <person name="Papenfuss A.T."/>
            <person name="Fischer K."/>
        </authorList>
    </citation>
    <scope>NUCLEOTIDE SEQUENCE [LARGE SCALE GENOMIC DNA]</scope>
</reference>
<dbReference type="CDD" id="cd00144">
    <property type="entry name" value="MPP_PPP_family"/>
    <property type="match status" value="1"/>
</dbReference>
<evidence type="ECO:0000256" key="2">
    <source>
        <dbReference type="ARBA" id="ARBA00022837"/>
    </source>
</evidence>
<protein>
    <recommendedName>
        <fullName evidence="3">Serine/threonine-protein phosphatase</fullName>
        <ecNumber evidence="3">3.1.3.16</ecNumber>
    </recommendedName>
</protein>
<dbReference type="SUPFAM" id="SSF47473">
    <property type="entry name" value="EF-hand"/>
    <property type="match status" value="1"/>
</dbReference>
<dbReference type="InterPro" id="IPR029052">
    <property type="entry name" value="Metallo-depent_PP-like"/>
</dbReference>
<evidence type="ECO:0000256" key="1">
    <source>
        <dbReference type="ARBA" id="ARBA00008294"/>
    </source>
</evidence>
<dbReference type="PROSITE" id="PS50222">
    <property type="entry name" value="EF_HAND_2"/>
    <property type="match status" value="1"/>
</dbReference>
<dbReference type="SUPFAM" id="SSF56300">
    <property type="entry name" value="Metallo-dependent phosphatases"/>
    <property type="match status" value="1"/>
</dbReference>
<dbReference type="PROSITE" id="PS00018">
    <property type="entry name" value="EF_HAND_1"/>
    <property type="match status" value="1"/>
</dbReference>
<comment type="similarity">
    <text evidence="1 3">Belongs to the PPP phosphatase family.</text>
</comment>
<evidence type="ECO:0000256" key="3">
    <source>
        <dbReference type="RuleBase" id="RU004273"/>
    </source>
</evidence>
<dbReference type="InterPro" id="IPR050341">
    <property type="entry name" value="PP1_catalytic_subunit"/>
</dbReference>
<reference evidence="5" key="2">
    <citation type="submission" date="2020-01" db="EMBL/GenBank/DDBJ databases">
        <authorList>
            <person name="Korhonen P.K.K."/>
            <person name="Guangxu M.G."/>
            <person name="Wang T.W."/>
            <person name="Stroehlein A.J.S."/>
            <person name="Young N.D."/>
            <person name="Ang C.-S.A."/>
            <person name="Fernando D.W.F."/>
            <person name="Lu H.L."/>
            <person name="Taylor S.T."/>
            <person name="Ehtesham M.E.M."/>
            <person name="Najaraj S.H.N."/>
            <person name="Harsha G.H.G."/>
            <person name="Madugundu A.M."/>
            <person name="Renuse S.R."/>
            <person name="Holt D.H."/>
            <person name="Pandey A.P."/>
            <person name="Papenfuss A.P."/>
            <person name="Gasser R.B.G."/>
            <person name="Fischer K.F."/>
        </authorList>
    </citation>
    <scope>NUCLEOTIDE SEQUENCE</scope>
    <source>
        <strain evidence="5">SSS_KF_BRIS2020</strain>
    </source>
</reference>
<dbReference type="Gene3D" id="1.10.238.10">
    <property type="entry name" value="EF-hand"/>
    <property type="match status" value="1"/>
</dbReference>
<evidence type="ECO:0000313" key="6">
    <source>
        <dbReference type="EnsemblMetazoa" id="KAF7495805.1"/>
    </source>
</evidence>
<dbReference type="GO" id="GO:0005509">
    <property type="term" value="F:calcium ion binding"/>
    <property type="evidence" value="ECO:0007669"/>
    <property type="project" value="InterPro"/>
</dbReference>
<name>A0A834REM0_SARSC</name>
<dbReference type="PROSITE" id="PS00125">
    <property type="entry name" value="SER_THR_PHOSPHATASE"/>
    <property type="match status" value="1"/>
</dbReference>
<proteinExistence type="inferred from homology"/>
<dbReference type="InterPro" id="IPR002048">
    <property type="entry name" value="EF_hand_dom"/>
</dbReference>
<dbReference type="GO" id="GO:0005737">
    <property type="term" value="C:cytoplasm"/>
    <property type="evidence" value="ECO:0007669"/>
    <property type="project" value="TreeGrafter"/>
</dbReference>
<dbReference type="PANTHER" id="PTHR11668:SF496">
    <property type="entry name" value="SERINE_THREONINE-PROTEIN PHOSPHATASE"/>
    <property type="match status" value="1"/>
</dbReference>
<sequence>MSSTQDDCNEELKNDPIILHHRLPRANQLHRYKICALVVHCRRHHSIALQNLPHLNGRYYWLPFVAIAQESTKWLEMGSIIGEIFCKEMKIPYNVSKSFFAIENSNKNNEQSIVFEKFSIRSLTRIQLPNAEFIEQIIFSANWIHKICCSDTNHIKWIPIETFKPDSNLFLNIRKRIWGPEILKFSSNDQFEPVSQNHYHSIEFKEQTGKLDVLKYFNSELDRNNSSSKTKIIFNQFLSEAMLEENQIVTIYNHYVQHCYPSTSMSLASFVNFSHKIKLDQSIDLNLYKLPNIFKAMNYKIKNFIGFNEFLLGLICLDPKAPHTQPRFTFLFRYYDSDSDGFISEQELEKLHSDLEHYRKRSLQSSPSSSPSTAAAAQEDYKTKIDYETFVTAINTQKIKGTEFLCRSNKSIIKLFEQSEAFDSITFDQKPFRPKILSNCVKCRRKNYSIALHSLRLDRKGRLKDSRLILDHRPRKHPLQRHSLEYVFNENSNANYILNLIRKLYGVERMDERRKKEITTEVINGLSFNVIKNVCDDVSEIFATESRILKISTPIYILGDIHGNINDLLIFEAQLWPMAPAVTSSNVLFLGDYVDRGEFSIEVVCYLFAMKILCPVKFHLLRGNHEIRSIQRSFTFEKECSEKYGRFGPNIFETFNQVFDLIPFAAIVDESIYCAHGGIPFSLTKIEDLVRLPVVLQDPEQEAPAVWEILWSDPMTNIEFQELSNFMKKTEHNGYLSNMKRSTAFYFAEKATQNFLKQNNLSHVIRAHEVIDEGFKFNHRGMVLTVFSCSKYCGGPNKAAAIMIEEYDRKGFIKIISLET</sequence>
<reference evidence="6" key="3">
    <citation type="submission" date="2022-06" db="UniProtKB">
        <authorList>
            <consortium name="EnsemblMetazoa"/>
        </authorList>
    </citation>
    <scope>IDENTIFICATION</scope>
</reference>
<keyword evidence="2" id="KW-0106">Calcium</keyword>
<organism evidence="5">
    <name type="scientific">Sarcoptes scabiei</name>
    <name type="common">Itch mite</name>
    <name type="synonym">Acarus scabiei</name>
    <dbReference type="NCBI Taxonomy" id="52283"/>
    <lineage>
        <taxon>Eukaryota</taxon>
        <taxon>Metazoa</taxon>
        <taxon>Ecdysozoa</taxon>
        <taxon>Arthropoda</taxon>
        <taxon>Chelicerata</taxon>
        <taxon>Arachnida</taxon>
        <taxon>Acari</taxon>
        <taxon>Acariformes</taxon>
        <taxon>Sarcoptiformes</taxon>
        <taxon>Astigmata</taxon>
        <taxon>Psoroptidia</taxon>
        <taxon>Sarcoptoidea</taxon>
        <taxon>Sarcoptidae</taxon>
        <taxon>Sarcoptinae</taxon>
        <taxon>Sarcoptes</taxon>
    </lineage>
</organism>
<dbReference type="EMBL" id="WVUK01000044">
    <property type="protein sequence ID" value="KAF7495805.1"/>
    <property type="molecule type" value="Genomic_DNA"/>
</dbReference>
<keyword evidence="3" id="KW-0378">Hydrolase</keyword>
<dbReference type="SMART" id="SM00156">
    <property type="entry name" value="PP2Ac"/>
    <property type="match status" value="1"/>
</dbReference>
<dbReference type="Pfam" id="PF00149">
    <property type="entry name" value="Metallophos"/>
    <property type="match status" value="1"/>
</dbReference>